<dbReference type="Gene3D" id="2.60.40.2420">
    <property type="match status" value="1"/>
</dbReference>
<evidence type="ECO:0000313" key="3">
    <source>
        <dbReference type="EMBL" id="SUZ31019.1"/>
    </source>
</evidence>
<dbReference type="AlphaFoldDB" id="A0A3B0MMX8"/>
<dbReference type="Proteomes" id="UP000272908">
    <property type="component" value="Unassembled WGS sequence"/>
</dbReference>
<dbReference type="InterPro" id="IPR047726">
    <property type="entry name" value="CsgH_dom"/>
</dbReference>
<feature type="domain" description="CsgH-like" evidence="2">
    <location>
        <begin position="35"/>
        <end position="120"/>
    </location>
</feature>
<protein>
    <recommendedName>
        <fullName evidence="2">CsgH-like domain-containing protein</fullName>
    </recommendedName>
</protein>
<feature type="signal peptide" evidence="1">
    <location>
        <begin position="1"/>
        <end position="23"/>
    </location>
</feature>
<name>A0A3B0MMX8_9RHOB</name>
<organism evidence="3 4">
    <name type="scientific">Roseinatronobacter ekhonensis</name>
    <dbReference type="NCBI Taxonomy" id="254356"/>
    <lineage>
        <taxon>Bacteria</taxon>
        <taxon>Pseudomonadati</taxon>
        <taxon>Pseudomonadota</taxon>
        <taxon>Alphaproteobacteria</taxon>
        <taxon>Rhodobacterales</taxon>
        <taxon>Paracoccaceae</taxon>
        <taxon>Roseinatronobacter</taxon>
    </lineage>
</organism>
<gene>
    <name evidence="3" type="ORF">ROE7235_00751</name>
</gene>
<dbReference type="RefSeq" id="WP_121093315.1">
    <property type="nucleotide sequence ID" value="NZ_UIHC01000005.1"/>
</dbReference>
<dbReference type="OrthoDB" id="883947at2"/>
<keyword evidence="1" id="KW-0732">Signal</keyword>
<dbReference type="Pfam" id="PF21112">
    <property type="entry name" value="CsgH"/>
    <property type="match status" value="1"/>
</dbReference>
<proteinExistence type="predicted"/>
<keyword evidence="4" id="KW-1185">Reference proteome</keyword>
<evidence type="ECO:0000259" key="2">
    <source>
        <dbReference type="Pfam" id="PF21112"/>
    </source>
</evidence>
<reference evidence="4" key="1">
    <citation type="submission" date="2018-08" db="EMBL/GenBank/DDBJ databases">
        <authorList>
            <person name="Rodrigo-Torres L."/>
            <person name="Arahal R. D."/>
            <person name="Lucena T."/>
        </authorList>
    </citation>
    <scope>NUCLEOTIDE SEQUENCE [LARGE SCALE GENOMIC DNA]</scope>
    <source>
        <strain evidence="4">CECT 7235</strain>
    </source>
</reference>
<dbReference type="NCBIfam" id="NF041112">
    <property type="entry name" value="chap_CsgH_alph"/>
    <property type="match status" value="1"/>
</dbReference>
<accession>A0A3B0MMX8</accession>
<sequence length="126" mass="12879">MSLIPYTAAAVVIAGAVSTASLATSHDTPPPEALVCALHLSQSGRTVTLLAEAQARQGAHGTYALTVEQLGTGGRTTLRQGGAFHLEPGQRSVLGKATFAARPRDISAELVLEAAGARKTCTTLSL</sequence>
<evidence type="ECO:0000256" key="1">
    <source>
        <dbReference type="SAM" id="SignalP"/>
    </source>
</evidence>
<dbReference type="InterPro" id="IPR053722">
    <property type="entry name" value="Curli_assembly_CsgC/AgfC"/>
</dbReference>
<dbReference type="EMBL" id="UIHC01000005">
    <property type="protein sequence ID" value="SUZ31019.1"/>
    <property type="molecule type" value="Genomic_DNA"/>
</dbReference>
<evidence type="ECO:0000313" key="4">
    <source>
        <dbReference type="Proteomes" id="UP000272908"/>
    </source>
</evidence>
<feature type="chain" id="PRO_5017238707" description="CsgH-like domain-containing protein" evidence="1">
    <location>
        <begin position="24"/>
        <end position="126"/>
    </location>
</feature>
<dbReference type="InterPro" id="IPR048632">
    <property type="entry name" value="CsgH-like"/>
</dbReference>